<name>A0AAV1C8L8_OLDCO</name>
<accession>A0AAV1C8L8</accession>
<evidence type="ECO:0000313" key="2">
    <source>
        <dbReference type="EMBL" id="CAI9091343.1"/>
    </source>
</evidence>
<dbReference type="AlphaFoldDB" id="A0AAV1C8L8"/>
<dbReference type="InterPro" id="IPR029058">
    <property type="entry name" value="AB_hydrolase_fold"/>
</dbReference>
<protein>
    <submittedName>
        <fullName evidence="2">OLC1v1026351C1</fullName>
    </submittedName>
</protein>
<dbReference type="FunFam" id="3.40.50.1820:FF:000270">
    <property type="entry name" value="Alpha/beta-Hydrolases superfamily protein"/>
    <property type="match status" value="1"/>
</dbReference>
<dbReference type="EMBL" id="OX459118">
    <property type="protein sequence ID" value="CAI9091343.1"/>
    <property type="molecule type" value="Genomic_DNA"/>
</dbReference>
<organism evidence="2 3">
    <name type="scientific">Oldenlandia corymbosa var. corymbosa</name>
    <dbReference type="NCBI Taxonomy" id="529605"/>
    <lineage>
        <taxon>Eukaryota</taxon>
        <taxon>Viridiplantae</taxon>
        <taxon>Streptophyta</taxon>
        <taxon>Embryophyta</taxon>
        <taxon>Tracheophyta</taxon>
        <taxon>Spermatophyta</taxon>
        <taxon>Magnoliopsida</taxon>
        <taxon>eudicotyledons</taxon>
        <taxon>Gunneridae</taxon>
        <taxon>Pentapetalae</taxon>
        <taxon>asterids</taxon>
        <taxon>lamiids</taxon>
        <taxon>Gentianales</taxon>
        <taxon>Rubiaceae</taxon>
        <taxon>Rubioideae</taxon>
        <taxon>Spermacoceae</taxon>
        <taxon>Hedyotis-Oldenlandia complex</taxon>
        <taxon>Oldenlandia</taxon>
    </lineage>
</organism>
<dbReference type="Pfam" id="PF12697">
    <property type="entry name" value="Abhydrolase_6"/>
    <property type="match status" value="1"/>
</dbReference>
<gene>
    <name evidence="2" type="ORF">OLC1_LOCUS3292</name>
</gene>
<dbReference type="Proteomes" id="UP001161247">
    <property type="component" value="Chromosome 1"/>
</dbReference>
<dbReference type="Gene3D" id="3.40.50.1820">
    <property type="entry name" value="alpha/beta hydrolase"/>
    <property type="match status" value="1"/>
</dbReference>
<evidence type="ECO:0000259" key="1">
    <source>
        <dbReference type="Pfam" id="PF12697"/>
    </source>
</evidence>
<evidence type="ECO:0000313" key="3">
    <source>
        <dbReference type="Proteomes" id="UP001161247"/>
    </source>
</evidence>
<dbReference type="InterPro" id="IPR000073">
    <property type="entry name" value="AB_hydrolase_1"/>
</dbReference>
<feature type="domain" description="AB hydrolase-1" evidence="1">
    <location>
        <begin position="162"/>
        <end position="425"/>
    </location>
</feature>
<dbReference type="SUPFAM" id="SSF53474">
    <property type="entry name" value="alpha/beta-Hydrolases"/>
    <property type="match status" value="1"/>
</dbReference>
<sequence>MIYRHLGTLSKTWNPRLAPVSSRLKSPPFTGFLKPSGLLLQSKPQRFELSRNWAPQPHNQHSHSLRMASFSFYFTPLKAMAITEAASSPSLLVPSVMLKTVTAVLFIGFLAWLFQAIRPPPPRICGSPGGPPVTGPRIKLRDGRYLAYLEYGVPKDSAKYKVVLVHGFSGSKYDASIATAEAVQELGVYFVSFDRPGYGESDPDPKRSVRSLALDIEDLADQLELGSKFYVVGTSMGGQAVWGCLKYISHRLAGVALIVPVVNYRWPGFPPKLSAEAYYQQYPEDQWSLRVAYYAPWLTYWWNTQKLFPSSSVASGRPTLSRQDLELVSKLRDRPTPMGYPTQQGLYESFHKDMNVGFGKWEFSPMDLEDPFPNGEGSIHLWQGDEDGLVPVTLQRYIAEKLPWIHYHEIPGAGHLLGLADDNKEAILRALLDGGK</sequence>
<dbReference type="PANTHER" id="PTHR45763">
    <property type="entry name" value="HYDROLASE, ALPHA/BETA FOLD FAMILY PROTEIN, EXPRESSED-RELATED"/>
    <property type="match status" value="1"/>
</dbReference>
<reference evidence="2" key="1">
    <citation type="submission" date="2023-03" db="EMBL/GenBank/DDBJ databases">
        <authorList>
            <person name="Julca I."/>
        </authorList>
    </citation>
    <scope>NUCLEOTIDE SEQUENCE</scope>
</reference>
<dbReference type="GO" id="GO:0016787">
    <property type="term" value="F:hydrolase activity"/>
    <property type="evidence" value="ECO:0007669"/>
    <property type="project" value="UniProtKB-ARBA"/>
</dbReference>
<keyword evidence="3" id="KW-1185">Reference proteome</keyword>
<proteinExistence type="predicted"/>
<dbReference type="PANTHER" id="PTHR45763:SF61">
    <property type="entry name" value="AB HYDROLASE-1 DOMAIN-CONTAINING PROTEIN"/>
    <property type="match status" value="1"/>
</dbReference>